<feature type="chain" id="PRO_5046862923" evidence="1">
    <location>
        <begin position="21"/>
        <end position="162"/>
    </location>
</feature>
<keyword evidence="1" id="KW-0732">Signal</keyword>
<evidence type="ECO:0000256" key="1">
    <source>
        <dbReference type="SAM" id="SignalP"/>
    </source>
</evidence>
<name>A0ABS8HP30_9FIRM</name>
<dbReference type="EMBL" id="JAJHJB010000001">
    <property type="protein sequence ID" value="MCC5463892.1"/>
    <property type="molecule type" value="Genomic_DNA"/>
</dbReference>
<feature type="signal peptide" evidence="1">
    <location>
        <begin position="1"/>
        <end position="20"/>
    </location>
</feature>
<gene>
    <name evidence="2" type="ORF">LMF89_00775</name>
</gene>
<evidence type="ECO:0000313" key="3">
    <source>
        <dbReference type="Proteomes" id="UP001165492"/>
    </source>
</evidence>
<comment type="caution">
    <text evidence="2">The sequence shown here is derived from an EMBL/GenBank/DDBJ whole genome shotgun (WGS) entry which is preliminary data.</text>
</comment>
<accession>A0ABS8HP30</accession>
<keyword evidence="3" id="KW-1185">Reference proteome</keyword>
<dbReference type="RefSeq" id="WP_007960213.1">
    <property type="nucleotide sequence ID" value="NZ_JAJHJB010000001.1"/>
</dbReference>
<sequence>MKKIVIILAALLTVTGTGLSAPVNDLDKGQTAAGIGNNTFYLEHKLADNFTLGLQNVNWDQRNNMDNIYGQLQLANNFRGIIGSNDVDSNAKVYVGMAINGPIAPEWEGYTSLIAGKEFKELQVGANFKITYNADINFTYHTYMPDEGENKSGVGIGATLKF</sequence>
<proteinExistence type="predicted"/>
<evidence type="ECO:0000313" key="2">
    <source>
        <dbReference type="EMBL" id="MCC5463892.1"/>
    </source>
</evidence>
<reference evidence="2" key="1">
    <citation type="submission" date="2021-11" db="EMBL/GenBank/DDBJ databases">
        <title>Description of a new species Pelosinus isolated from the bottom sediments of Lake Baikal.</title>
        <authorList>
            <person name="Zakharyuk A."/>
        </authorList>
    </citation>
    <scope>NUCLEOTIDE SEQUENCE</scope>
    <source>
        <strain evidence="2">Bkl1</strain>
    </source>
</reference>
<dbReference type="Proteomes" id="UP001165492">
    <property type="component" value="Unassembled WGS sequence"/>
</dbReference>
<protein>
    <submittedName>
        <fullName evidence="2">Uncharacterized protein</fullName>
    </submittedName>
</protein>
<organism evidence="2 3">
    <name type="scientific">Pelosinus baikalensis</name>
    <dbReference type="NCBI Taxonomy" id="2892015"/>
    <lineage>
        <taxon>Bacteria</taxon>
        <taxon>Bacillati</taxon>
        <taxon>Bacillota</taxon>
        <taxon>Negativicutes</taxon>
        <taxon>Selenomonadales</taxon>
        <taxon>Sporomusaceae</taxon>
        <taxon>Pelosinus</taxon>
    </lineage>
</organism>